<organism evidence="2">
    <name type="scientific">marine sediment metagenome</name>
    <dbReference type="NCBI Taxonomy" id="412755"/>
    <lineage>
        <taxon>unclassified sequences</taxon>
        <taxon>metagenomes</taxon>
        <taxon>ecological metagenomes</taxon>
    </lineage>
</organism>
<protein>
    <submittedName>
        <fullName evidence="2">Uncharacterized protein</fullName>
    </submittedName>
</protein>
<reference evidence="2" key="1">
    <citation type="journal article" date="2014" name="Front. Microbiol.">
        <title>High frequency of phylogenetically diverse reductive dehalogenase-homologous genes in deep subseafloor sedimentary metagenomes.</title>
        <authorList>
            <person name="Kawai M."/>
            <person name="Futagami T."/>
            <person name="Toyoda A."/>
            <person name="Takaki Y."/>
            <person name="Nishi S."/>
            <person name="Hori S."/>
            <person name="Arai W."/>
            <person name="Tsubouchi T."/>
            <person name="Morono Y."/>
            <person name="Uchiyama I."/>
            <person name="Ito T."/>
            <person name="Fujiyama A."/>
            <person name="Inagaki F."/>
            <person name="Takami H."/>
        </authorList>
    </citation>
    <scope>NUCLEOTIDE SEQUENCE</scope>
    <source>
        <strain evidence="2">Expedition CK06-06</strain>
    </source>
</reference>
<sequence length="92" mass="10919">MRTVPAKLKVSRERVSHKLDERNRGGVSLWKHLVRNIKRHLYYVICHIGAADAVLLVAADWYDNHAWKYVKRTWKLIVFVRLFYTSDSLHVC</sequence>
<proteinExistence type="predicted"/>
<name>X1CP97_9ZZZZ</name>
<accession>X1CP97</accession>
<dbReference type="AlphaFoldDB" id="X1CP97"/>
<keyword evidence="1" id="KW-1133">Transmembrane helix</keyword>
<evidence type="ECO:0000313" key="2">
    <source>
        <dbReference type="EMBL" id="GAG86061.1"/>
    </source>
</evidence>
<feature type="transmembrane region" description="Helical" evidence="1">
    <location>
        <begin position="41"/>
        <end position="62"/>
    </location>
</feature>
<gene>
    <name evidence="2" type="ORF">S01H4_26580</name>
</gene>
<comment type="caution">
    <text evidence="2">The sequence shown here is derived from an EMBL/GenBank/DDBJ whole genome shotgun (WGS) entry which is preliminary data.</text>
</comment>
<dbReference type="EMBL" id="BART01012845">
    <property type="protein sequence ID" value="GAG86061.1"/>
    <property type="molecule type" value="Genomic_DNA"/>
</dbReference>
<keyword evidence="1" id="KW-0812">Transmembrane</keyword>
<evidence type="ECO:0000256" key="1">
    <source>
        <dbReference type="SAM" id="Phobius"/>
    </source>
</evidence>
<keyword evidence="1" id="KW-0472">Membrane</keyword>